<comment type="subunit">
    <text evidence="2">Monomer.</text>
</comment>
<evidence type="ECO:0000256" key="3">
    <source>
        <dbReference type="ARBA" id="ARBA00013017"/>
    </source>
</evidence>
<dbReference type="Proteomes" id="UP000018550">
    <property type="component" value="Chromosome"/>
</dbReference>
<dbReference type="InterPro" id="IPR000866">
    <property type="entry name" value="AhpC/TSA"/>
</dbReference>
<dbReference type="GO" id="GO:0045454">
    <property type="term" value="P:cell redox homeostasis"/>
    <property type="evidence" value="ECO:0007669"/>
    <property type="project" value="TreeGrafter"/>
</dbReference>
<dbReference type="PANTHER" id="PTHR42801:SF4">
    <property type="entry name" value="AHPC_TSA FAMILY PROTEIN"/>
    <property type="match status" value="1"/>
</dbReference>
<sequence>MKLQDKEYKLSTGVTKKLSELTGEKGLIMFCYPKAFTGYCTLEVQEYEKRKNEFMELGYNIVGVSGDDYKEQDKFSCEYEITYPLIADIDKELIKEIGAYEKDVNPFDTRRNTYVLKNNLELVKEFLDVNHLTHIDEVLKFIK</sequence>
<gene>
    <name evidence="15" type="ORF">SAPIS_v1c09430</name>
</gene>
<dbReference type="InterPro" id="IPR024706">
    <property type="entry name" value="Peroxiredoxin_AhpC-typ"/>
</dbReference>
<keyword evidence="16" id="KW-1185">Reference proteome</keyword>
<evidence type="ECO:0000256" key="6">
    <source>
        <dbReference type="ARBA" id="ARBA00023002"/>
    </source>
</evidence>
<dbReference type="CDD" id="cd03017">
    <property type="entry name" value="PRX_BCP"/>
    <property type="match status" value="1"/>
</dbReference>
<dbReference type="AlphaFoldDB" id="V5RJY2"/>
<evidence type="ECO:0000256" key="8">
    <source>
        <dbReference type="ARBA" id="ARBA00023284"/>
    </source>
</evidence>
<dbReference type="Gene3D" id="3.40.30.10">
    <property type="entry name" value="Glutaredoxin"/>
    <property type="match status" value="1"/>
</dbReference>
<keyword evidence="8" id="KW-0676">Redox-active center</keyword>
<feature type="active site" description="Cysteine sulfenic acid (-SOH) intermediate; for peroxidase activity" evidence="13">
    <location>
        <position position="40"/>
    </location>
</feature>
<proteinExistence type="inferred from homology"/>
<evidence type="ECO:0000313" key="15">
    <source>
        <dbReference type="EMBL" id="AHB36788.1"/>
    </source>
</evidence>
<dbReference type="GO" id="GO:0034599">
    <property type="term" value="P:cellular response to oxidative stress"/>
    <property type="evidence" value="ECO:0007669"/>
    <property type="project" value="TreeGrafter"/>
</dbReference>
<evidence type="ECO:0000256" key="9">
    <source>
        <dbReference type="ARBA" id="ARBA00032824"/>
    </source>
</evidence>
<reference evidence="15 16" key="1">
    <citation type="journal article" date="2014" name="Genome Announc.">
        <title>Complete Genome Sequence of Spiroplasma apis B31T (ATCC 33834), a Bacterium Associated with May Disease of Honeybees (Apis mellifera).</title>
        <authorList>
            <person name="Ku C."/>
            <person name="Lo W.S."/>
            <person name="Chen L.L."/>
            <person name="Kuo C.H."/>
        </authorList>
    </citation>
    <scope>NUCLEOTIDE SEQUENCE [LARGE SCALE GENOMIC DNA]</scope>
    <source>
        <strain evidence="15">B31</strain>
    </source>
</reference>
<keyword evidence="4" id="KW-0575">Peroxidase</keyword>
<keyword evidence="7" id="KW-1015">Disulfide bond</keyword>
<evidence type="ECO:0000256" key="4">
    <source>
        <dbReference type="ARBA" id="ARBA00022559"/>
    </source>
</evidence>
<dbReference type="InterPro" id="IPR050924">
    <property type="entry name" value="Peroxiredoxin_BCP/PrxQ"/>
</dbReference>
<dbReference type="InterPro" id="IPR013766">
    <property type="entry name" value="Thioredoxin_domain"/>
</dbReference>
<dbReference type="eggNOG" id="COG1225">
    <property type="taxonomic scope" value="Bacteria"/>
</dbReference>
<evidence type="ECO:0000256" key="11">
    <source>
        <dbReference type="ARBA" id="ARBA00041373"/>
    </source>
</evidence>
<keyword evidence="5" id="KW-0049">Antioxidant</keyword>
<name>V5RJY2_SPIAP</name>
<dbReference type="PATRIC" id="fig|1276258.3.peg.966"/>
<dbReference type="GO" id="GO:0008379">
    <property type="term" value="F:thioredoxin peroxidase activity"/>
    <property type="evidence" value="ECO:0007669"/>
    <property type="project" value="TreeGrafter"/>
</dbReference>
<dbReference type="EMBL" id="CP006682">
    <property type="protein sequence ID" value="AHB36788.1"/>
    <property type="molecule type" value="Genomic_DNA"/>
</dbReference>
<evidence type="ECO:0000256" key="12">
    <source>
        <dbReference type="ARBA" id="ARBA00049091"/>
    </source>
</evidence>
<feature type="domain" description="Thioredoxin" evidence="14">
    <location>
        <begin position="1"/>
        <end position="143"/>
    </location>
</feature>
<dbReference type="EC" id="1.11.1.24" evidence="3"/>
<evidence type="ECO:0000256" key="10">
    <source>
        <dbReference type="ARBA" id="ARBA00038489"/>
    </source>
</evidence>
<evidence type="ECO:0000259" key="14">
    <source>
        <dbReference type="PROSITE" id="PS51352"/>
    </source>
</evidence>
<dbReference type="PROSITE" id="PS51352">
    <property type="entry name" value="THIOREDOXIN_2"/>
    <property type="match status" value="1"/>
</dbReference>
<keyword evidence="6" id="KW-0560">Oxidoreductase</keyword>
<evidence type="ECO:0000256" key="2">
    <source>
        <dbReference type="ARBA" id="ARBA00011245"/>
    </source>
</evidence>
<evidence type="ECO:0000313" key="16">
    <source>
        <dbReference type="Proteomes" id="UP000018550"/>
    </source>
</evidence>
<comment type="catalytic activity">
    <reaction evidence="12">
        <text>a hydroperoxide + [thioredoxin]-dithiol = an alcohol + [thioredoxin]-disulfide + H2O</text>
        <dbReference type="Rhea" id="RHEA:62620"/>
        <dbReference type="Rhea" id="RHEA-COMP:10698"/>
        <dbReference type="Rhea" id="RHEA-COMP:10700"/>
        <dbReference type="ChEBI" id="CHEBI:15377"/>
        <dbReference type="ChEBI" id="CHEBI:29950"/>
        <dbReference type="ChEBI" id="CHEBI:30879"/>
        <dbReference type="ChEBI" id="CHEBI:35924"/>
        <dbReference type="ChEBI" id="CHEBI:50058"/>
        <dbReference type="EC" id="1.11.1.24"/>
    </reaction>
</comment>
<dbReference type="OrthoDB" id="9812811at2"/>
<dbReference type="KEGG" id="sapi:SAPIS_v1c09430"/>
<dbReference type="STRING" id="1276258.SAPIS_v1c09430"/>
<dbReference type="PANTHER" id="PTHR42801">
    <property type="entry name" value="THIOREDOXIN-DEPENDENT PEROXIDE REDUCTASE"/>
    <property type="match status" value="1"/>
</dbReference>
<dbReference type="PIRSF" id="PIRSF000239">
    <property type="entry name" value="AHPC"/>
    <property type="match status" value="1"/>
</dbReference>
<dbReference type="HOGENOM" id="CLU_042529_14_1_14"/>
<protein>
    <recommendedName>
        <fullName evidence="3">thioredoxin-dependent peroxiredoxin</fullName>
        <ecNumber evidence="3">1.11.1.24</ecNumber>
    </recommendedName>
    <alternativeName>
        <fullName evidence="11">Bacterioferritin comigratory protein</fullName>
    </alternativeName>
    <alternativeName>
        <fullName evidence="9">Thioredoxin peroxidase</fullName>
    </alternativeName>
</protein>
<evidence type="ECO:0000256" key="1">
    <source>
        <dbReference type="ARBA" id="ARBA00003330"/>
    </source>
</evidence>
<dbReference type="Pfam" id="PF00578">
    <property type="entry name" value="AhpC-TSA"/>
    <property type="match status" value="1"/>
</dbReference>
<evidence type="ECO:0000256" key="7">
    <source>
        <dbReference type="ARBA" id="ARBA00023157"/>
    </source>
</evidence>
<organism evidence="15 16">
    <name type="scientific">Spiroplasma apis B31</name>
    <dbReference type="NCBI Taxonomy" id="1276258"/>
    <lineage>
        <taxon>Bacteria</taxon>
        <taxon>Bacillati</taxon>
        <taxon>Mycoplasmatota</taxon>
        <taxon>Mollicutes</taxon>
        <taxon>Entomoplasmatales</taxon>
        <taxon>Spiroplasmataceae</taxon>
        <taxon>Spiroplasma</taxon>
    </lineage>
</organism>
<accession>V5RJY2</accession>
<comment type="similarity">
    <text evidence="10">Belongs to the peroxiredoxin family. BCP/PrxQ subfamily.</text>
</comment>
<comment type="function">
    <text evidence="1">Thiol-specific peroxidase that catalyzes the reduction of hydrogen peroxide and organic hydroperoxides to water and alcohols, respectively. Plays a role in cell protection against oxidative stress by detoxifying peroxides and as sensor of hydrogen peroxide-mediated signaling events.</text>
</comment>
<dbReference type="RefSeq" id="WP_023790219.1">
    <property type="nucleotide sequence ID" value="NC_022998.1"/>
</dbReference>
<dbReference type="GO" id="GO:0005737">
    <property type="term" value="C:cytoplasm"/>
    <property type="evidence" value="ECO:0007669"/>
    <property type="project" value="TreeGrafter"/>
</dbReference>
<evidence type="ECO:0000256" key="5">
    <source>
        <dbReference type="ARBA" id="ARBA00022862"/>
    </source>
</evidence>
<evidence type="ECO:0000256" key="13">
    <source>
        <dbReference type="PIRSR" id="PIRSR000239-1"/>
    </source>
</evidence>
<dbReference type="SUPFAM" id="SSF52833">
    <property type="entry name" value="Thioredoxin-like"/>
    <property type="match status" value="1"/>
</dbReference>
<dbReference type="InterPro" id="IPR036249">
    <property type="entry name" value="Thioredoxin-like_sf"/>
</dbReference>